<dbReference type="SUPFAM" id="SSF158791">
    <property type="entry name" value="MgtE N-terminal domain-like"/>
    <property type="match status" value="1"/>
</dbReference>
<evidence type="ECO:0000256" key="6">
    <source>
        <dbReference type="ARBA" id="ARBA00022989"/>
    </source>
</evidence>
<dbReference type="InterPro" id="IPR006667">
    <property type="entry name" value="SLC41_membr_dom"/>
</dbReference>
<dbReference type="Proteomes" id="UP000320184">
    <property type="component" value="Unassembled WGS sequence"/>
</dbReference>
<evidence type="ECO:0000256" key="2">
    <source>
        <dbReference type="ARBA" id="ARBA00009749"/>
    </source>
</evidence>
<evidence type="ECO:0000256" key="8">
    <source>
        <dbReference type="PROSITE-ProRule" id="PRU00703"/>
    </source>
</evidence>
<dbReference type="InterPro" id="IPR006668">
    <property type="entry name" value="Mg_transptr_MgtE_intracell_dom"/>
</dbReference>
<dbReference type="SUPFAM" id="SSF161093">
    <property type="entry name" value="MgtE membrane domain-like"/>
    <property type="match status" value="1"/>
</dbReference>
<comment type="subunit">
    <text evidence="9">Homodimer.</text>
</comment>
<dbReference type="Pfam" id="PF03448">
    <property type="entry name" value="MgtE_N"/>
    <property type="match status" value="1"/>
</dbReference>
<dbReference type="InterPro" id="IPR046342">
    <property type="entry name" value="CBS_dom_sf"/>
</dbReference>
<dbReference type="InterPro" id="IPR006669">
    <property type="entry name" value="MgtE_transporter"/>
</dbReference>
<evidence type="ECO:0000256" key="7">
    <source>
        <dbReference type="ARBA" id="ARBA00023136"/>
    </source>
</evidence>
<keyword evidence="3 9" id="KW-0813">Transport</keyword>
<protein>
    <recommendedName>
        <fullName evidence="9">Magnesium transporter MgtE</fullName>
    </recommendedName>
</protein>
<dbReference type="Gene3D" id="3.10.580.10">
    <property type="entry name" value="CBS-domain"/>
    <property type="match status" value="1"/>
</dbReference>
<dbReference type="PANTHER" id="PTHR43773">
    <property type="entry name" value="MAGNESIUM TRANSPORTER MGTE"/>
    <property type="match status" value="1"/>
</dbReference>
<evidence type="ECO:0000256" key="4">
    <source>
        <dbReference type="ARBA" id="ARBA00022692"/>
    </source>
</evidence>
<feature type="domain" description="CBS" evidence="10">
    <location>
        <begin position="117"/>
        <end position="181"/>
    </location>
</feature>
<comment type="function">
    <text evidence="9">Acts as a magnesium transporter.</text>
</comment>
<feature type="domain" description="CBS" evidence="10">
    <location>
        <begin position="182"/>
        <end position="238"/>
    </location>
</feature>
<dbReference type="GO" id="GO:0046872">
    <property type="term" value="F:metal ion binding"/>
    <property type="evidence" value="ECO:0007669"/>
    <property type="project" value="UniProtKB-KW"/>
</dbReference>
<dbReference type="Pfam" id="PF01769">
    <property type="entry name" value="MgtE"/>
    <property type="match status" value="1"/>
</dbReference>
<feature type="transmembrane region" description="Helical" evidence="9">
    <location>
        <begin position="342"/>
        <end position="361"/>
    </location>
</feature>
<dbReference type="PANTHER" id="PTHR43773:SF1">
    <property type="entry name" value="MAGNESIUM TRANSPORTER MGTE"/>
    <property type="match status" value="1"/>
</dbReference>
<feature type="transmembrane region" description="Helical" evidence="9">
    <location>
        <begin position="412"/>
        <end position="436"/>
    </location>
</feature>
<comment type="subcellular location">
    <subcellularLocation>
        <location evidence="9">Cell membrane</location>
        <topology evidence="9">Multi-pass membrane protein</topology>
    </subcellularLocation>
    <subcellularLocation>
        <location evidence="1">Membrane</location>
        <topology evidence="1">Multi-pass membrane protein</topology>
    </subcellularLocation>
</comment>
<evidence type="ECO:0000256" key="3">
    <source>
        <dbReference type="ARBA" id="ARBA00022448"/>
    </source>
</evidence>
<feature type="transmembrane region" description="Helical" evidence="9">
    <location>
        <begin position="373"/>
        <end position="392"/>
    </location>
</feature>
<evidence type="ECO:0000256" key="9">
    <source>
        <dbReference type="RuleBase" id="RU362011"/>
    </source>
</evidence>
<dbReference type="InterPro" id="IPR000644">
    <property type="entry name" value="CBS_dom"/>
</dbReference>
<dbReference type="SMART" id="SM00924">
    <property type="entry name" value="MgtE_N"/>
    <property type="match status" value="1"/>
</dbReference>
<keyword evidence="4 9" id="KW-0812">Transmembrane</keyword>
<dbReference type="EMBL" id="VBOT01000176">
    <property type="protein sequence ID" value="TMQ47558.1"/>
    <property type="molecule type" value="Genomic_DNA"/>
</dbReference>
<keyword evidence="5 9" id="KW-0460">Magnesium</keyword>
<dbReference type="InterPro" id="IPR036739">
    <property type="entry name" value="SLC41_membr_dom_sf"/>
</dbReference>
<feature type="transmembrane region" description="Helical" evidence="9">
    <location>
        <begin position="290"/>
        <end position="308"/>
    </location>
</feature>
<sequence length="441" mass="48815">MSMRTEAESLELTDLQETWRLLTPEERLEAFNQLDRHEAEDFFLELPARDQHELMMLMPASQRRSWMRLLPPDDAADLVQEAHEEEREGLLALLDEATRREVAALLAYAEDDAGGLMNPRYARVRPDVSADEAISYLRRQARAVLEIINYVYVLDADQKLLGVVSFRDLFAAPGDQKVRDLMSSDVVTASEQMDQEELARLFAQTNLQAIPVVDASGRMKGIVTVDDIVDVIQEEATEDIQKIGGTQALEAPYLKVGLVEMVRKRVGWLAVLFVSEMLTTAAMSRFEAEIARAVVLAVFIPLIISSGGNSGSQASTLVIRAMALGEVKMGDWWRVVHRELRSGLAMGLVLGVIGLTRVELWQLLFHTYGSHHLLVGLTIAISVLGVVTWGTLSGSMLPFLLKRFRLDPASASAPFVATLVDVTGIVIYFTAASVILRGALL</sequence>
<comment type="similarity">
    <text evidence="2 9">Belongs to the SLC41A transporter family.</text>
</comment>
<keyword evidence="9" id="KW-1003">Cell membrane</keyword>
<evidence type="ECO:0000256" key="5">
    <source>
        <dbReference type="ARBA" id="ARBA00022842"/>
    </source>
</evidence>
<organism evidence="11 12">
    <name type="scientific">Eiseniibacteriota bacterium</name>
    <dbReference type="NCBI Taxonomy" id="2212470"/>
    <lineage>
        <taxon>Bacteria</taxon>
        <taxon>Candidatus Eiseniibacteriota</taxon>
    </lineage>
</organism>
<evidence type="ECO:0000313" key="12">
    <source>
        <dbReference type="Proteomes" id="UP000320184"/>
    </source>
</evidence>
<keyword evidence="9" id="KW-0479">Metal-binding</keyword>
<evidence type="ECO:0000259" key="10">
    <source>
        <dbReference type="PROSITE" id="PS51371"/>
    </source>
</evidence>
<dbReference type="GO" id="GO:0015095">
    <property type="term" value="F:magnesium ion transmembrane transporter activity"/>
    <property type="evidence" value="ECO:0007669"/>
    <property type="project" value="UniProtKB-UniRule"/>
</dbReference>
<keyword evidence="7 9" id="KW-0472">Membrane</keyword>
<comment type="caution">
    <text evidence="11">The sequence shown here is derived from an EMBL/GenBank/DDBJ whole genome shotgun (WGS) entry which is preliminary data.</text>
</comment>
<dbReference type="PROSITE" id="PS51371">
    <property type="entry name" value="CBS"/>
    <property type="match status" value="2"/>
</dbReference>
<gene>
    <name evidence="11" type="primary">mgtE</name>
    <name evidence="11" type="ORF">E6K73_13490</name>
</gene>
<dbReference type="Gene3D" id="1.10.357.20">
    <property type="entry name" value="SLC41 divalent cation transporters, integral membrane domain"/>
    <property type="match status" value="1"/>
</dbReference>
<dbReference type="Gene3D" id="1.25.60.10">
    <property type="entry name" value="MgtE N-terminal domain-like"/>
    <property type="match status" value="1"/>
</dbReference>
<dbReference type="AlphaFoldDB" id="A0A538S843"/>
<dbReference type="GO" id="GO:0005886">
    <property type="term" value="C:plasma membrane"/>
    <property type="evidence" value="ECO:0007669"/>
    <property type="project" value="UniProtKB-SubCell"/>
</dbReference>
<keyword evidence="8" id="KW-0129">CBS domain</keyword>
<name>A0A538S843_UNCEI</name>
<accession>A0A538S843</accession>
<reference evidence="11 12" key="1">
    <citation type="journal article" date="2019" name="Nat. Microbiol.">
        <title>Mediterranean grassland soil C-N compound turnover is dependent on rainfall and depth, and is mediated by genomically divergent microorganisms.</title>
        <authorList>
            <person name="Diamond S."/>
            <person name="Andeer P.F."/>
            <person name="Li Z."/>
            <person name="Crits-Christoph A."/>
            <person name="Burstein D."/>
            <person name="Anantharaman K."/>
            <person name="Lane K.R."/>
            <person name="Thomas B.C."/>
            <person name="Pan C."/>
            <person name="Northen T.R."/>
            <person name="Banfield J.F."/>
        </authorList>
    </citation>
    <scope>NUCLEOTIDE SEQUENCE [LARGE SCALE GENOMIC DNA]</scope>
    <source>
        <strain evidence="11">WS_3</strain>
    </source>
</reference>
<evidence type="ECO:0000313" key="11">
    <source>
        <dbReference type="EMBL" id="TMQ47558.1"/>
    </source>
</evidence>
<comment type="caution">
    <text evidence="9">Lacks conserved residue(s) required for the propagation of feature annotation.</text>
</comment>
<evidence type="ECO:0000256" key="1">
    <source>
        <dbReference type="ARBA" id="ARBA00004141"/>
    </source>
</evidence>
<dbReference type="NCBIfam" id="TIGR00400">
    <property type="entry name" value="mgtE"/>
    <property type="match status" value="1"/>
</dbReference>
<keyword evidence="6 9" id="KW-1133">Transmembrane helix</keyword>
<proteinExistence type="inferred from homology"/>
<dbReference type="CDD" id="cd04606">
    <property type="entry name" value="CBS_pair_Mg_transporter"/>
    <property type="match status" value="1"/>
</dbReference>
<dbReference type="Pfam" id="PF00571">
    <property type="entry name" value="CBS"/>
    <property type="match status" value="2"/>
</dbReference>
<dbReference type="SUPFAM" id="SSF54631">
    <property type="entry name" value="CBS-domain pair"/>
    <property type="match status" value="1"/>
</dbReference>
<dbReference type="InterPro" id="IPR038076">
    <property type="entry name" value="MgtE_N_sf"/>
</dbReference>
<dbReference type="SMART" id="SM00116">
    <property type="entry name" value="CBS"/>
    <property type="match status" value="2"/>
</dbReference>